<keyword evidence="3 9" id="KW-0028">Amino-acid biosynthesis</keyword>
<comment type="catalytic activity">
    <reaction evidence="1 9">
        <text>1,2-dihydroxy-5-(methylsulfanyl)pent-1-en-3-one + O2 = 4-methylsulfanyl-2-oxobutanoate + formate + 2 H(+)</text>
        <dbReference type="Rhea" id="RHEA:24504"/>
        <dbReference type="ChEBI" id="CHEBI:15378"/>
        <dbReference type="ChEBI" id="CHEBI:15379"/>
        <dbReference type="ChEBI" id="CHEBI:15740"/>
        <dbReference type="ChEBI" id="CHEBI:16723"/>
        <dbReference type="ChEBI" id="CHEBI:49252"/>
        <dbReference type="EC" id="1.13.11.54"/>
    </reaction>
</comment>
<dbReference type="GO" id="GO:0016151">
    <property type="term" value="F:nickel cation binding"/>
    <property type="evidence" value="ECO:0007669"/>
    <property type="project" value="UniProtKB-UniRule"/>
</dbReference>
<dbReference type="GO" id="GO:0005506">
    <property type="term" value="F:iron ion binding"/>
    <property type="evidence" value="ECO:0007669"/>
    <property type="project" value="UniProtKB-UniRule"/>
</dbReference>
<name>A0A1X1XJF8_9MYCO</name>
<keyword evidence="8 9" id="KW-0486">Methionine biosynthesis</keyword>
<comment type="pathway">
    <text evidence="9">Amino-acid biosynthesis; L-methionine biosynthesis via salvage pathway; L-methionine from S-methyl-5-thio-alpha-D-ribose 1-phosphate: step 5/6.</text>
</comment>
<dbReference type="EMBL" id="AP022581">
    <property type="protein sequence ID" value="BBX98831.1"/>
    <property type="molecule type" value="Genomic_DNA"/>
</dbReference>
<dbReference type="CDD" id="cd02232">
    <property type="entry name" value="cupin_ARD"/>
    <property type="match status" value="1"/>
</dbReference>
<proteinExistence type="inferred from homology"/>
<feature type="site" description="May play a role in metal incorporation in vivo" evidence="9">
    <location>
        <position position="102"/>
    </location>
</feature>
<dbReference type="GO" id="GO:0010308">
    <property type="term" value="F:acireductone dioxygenase (Ni2+-requiring) activity"/>
    <property type="evidence" value="ECO:0007669"/>
    <property type="project" value="UniProtKB-UniRule"/>
</dbReference>
<keyword evidence="4 9" id="KW-0479">Metal-binding</keyword>
<dbReference type="InterPro" id="IPR014710">
    <property type="entry name" value="RmlC-like_jellyroll"/>
</dbReference>
<feature type="binding site" evidence="9">
    <location>
        <position position="147"/>
    </location>
    <ligand>
        <name>Ni(2+)</name>
        <dbReference type="ChEBI" id="CHEBI:49786"/>
    </ligand>
</feature>
<dbReference type="InterPro" id="IPR011051">
    <property type="entry name" value="RmlC_Cupin_sf"/>
</dbReference>
<dbReference type="InterPro" id="IPR004313">
    <property type="entry name" value="ARD"/>
</dbReference>
<comment type="similarity">
    <text evidence="9">Belongs to the acireductone dioxygenase (ARD) family.</text>
</comment>
<evidence type="ECO:0000256" key="1">
    <source>
        <dbReference type="ARBA" id="ARBA00000428"/>
    </source>
</evidence>
<feature type="site" description="Important to generate the dianion" evidence="9">
    <location>
        <position position="111"/>
    </location>
</feature>
<feature type="binding site" evidence="9">
    <location>
        <position position="109"/>
    </location>
    <ligand>
        <name>Fe(2+)</name>
        <dbReference type="ChEBI" id="CHEBI:29033"/>
    </ligand>
</feature>
<keyword evidence="6 9" id="KW-0560">Oxidoreductase</keyword>
<comment type="cofactor">
    <cofactor evidence="9">
        <name>Fe(2+)</name>
        <dbReference type="ChEBI" id="CHEBI:29033"/>
    </cofactor>
    <text evidence="9">Binds 1 Fe(2+) cation per monomer.</text>
</comment>
<keyword evidence="7 9" id="KW-0408">Iron</keyword>
<accession>A0A1X1XJF8</accession>
<dbReference type="UniPathway" id="UPA00904">
    <property type="reaction ID" value="UER00878"/>
</dbReference>
<keyword evidence="2 9" id="KW-0533">Nickel</keyword>
<dbReference type="KEGG" id="mlj:MLAC_41250"/>
<dbReference type="Pfam" id="PF03079">
    <property type="entry name" value="ARD"/>
    <property type="match status" value="1"/>
</dbReference>
<feature type="binding site" evidence="9">
    <location>
        <position position="147"/>
    </location>
    <ligand>
        <name>Fe(2+)</name>
        <dbReference type="ChEBI" id="CHEBI:29033"/>
    </ligand>
</feature>
<comment type="cofactor">
    <cofactor evidence="9">
        <name>Ni(2+)</name>
        <dbReference type="ChEBI" id="CHEBI:49786"/>
    </cofactor>
    <text evidence="9">Binds 1 nickel ion per monomer.</text>
</comment>
<evidence type="ECO:0000256" key="9">
    <source>
        <dbReference type="HAMAP-Rule" id="MF_01682"/>
    </source>
</evidence>
<evidence type="ECO:0000256" key="5">
    <source>
        <dbReference type="ARBA" id="ARBA00022964"/>
    </source>
</evidence>
<gene>
    <name evidence="9 10" type="primary">mtnD</name>
    <name evidence="10" type="ORF">MLAC_41250</name>
</gene>
<dbReference type="STRING" id="169765.AWC15_11005"/>
<dbReference type="Gene3D" id="2.60.120.10">
    <property type="entry name" value="Jelly Rolls"/>
    <property type="match status" value="1"/>
</dbReference>
<dbReference type="GO" id="GO:0010309">
    <property type="term" value="F:acireductone dioxygenase [iron(II)-requiring] activity"/>
    <property type="evidence" value="ECO:0007669"/>
    <property type="project" value="UniProtKB-UniRule"/>
</dbReference>
<dbReference type="AlphaFoldDB" id="A0A1X1XJF8"/>
<feature type="binding site" evidence="9">
    <location>
        <position position="103"/>
    </location>
    <ligand>
        <name>Fe(2+)</name>
        <dbReference type="ChEBI" id="CHEBI:29033"/>
    </ligand>
</feature>
<evidence type="ECO:0000256" key="6">
    <source>
        <dbReference type="ARBA" id="ARBA00023002"/>
    </source>
</evidence>
<evidence type="ECO:0000256" key="3">
    <source>
        <dbReference type="ARBA" id="ARBA00022605"/>
    </source>
</evidence>
<evidence type="ECO:0000256" key="4">
    <source>
        <dbReference type="ARBA" id="ARBA00022723"/>
    </source>
</evidence>
<evidence type="ECO:0000313" key="10">
    <source>
        <dbReference type="EMBL" id="BBX98831.1"/>
    </source>
</evidence>
<evidence type="ECO:0000256" key="7">
    <source>
        <dbReference type="ARBA" id="ARBA00023004"/>
    </source>
</evidence>
<reference evidence="10 11" key="1">
    <citation type="journal article" date="2019" name="Emerg. Microbes Infect.">
        <title>Comprehensive subspecies identification of 175 nontuberculous mycobacteria species based on 7547 genomic profiles.</title>
        <authorList>
            <person name="Matsumoto Y."/>
            <person name="Kinjo T."/>
            <person name="Motooka D."/>
            <person name="Nabeya D."/>
            <person name="Jung N."/>
            <person name="Uechi K."/>
            <person name="Horii T."/>
            <person name="Iida T."/>
            <person name="Fujita J."/>
            <person name="Nakamura S."/>
        </authorList>
    </citation>
    <scope>NUCLEOTIDE SEQUENCE [LARGE SCALE GENOMIC DNA]</scope>
    <source>
        <strain evidence="10 11">JCM 15657</strain>
    </source>
</reference>
<comment type="catalytic activity">
    <reaction evidence="9">
        <text>1,2-dihydroxy-5-(methylsulfanyl)pent-1-en-3-one + O2 = 3-(methylsulfanyl)propanoate + CO + formate + 2 H(+)</text>
        <dbReference type="Rhea" id="RHEA:14161"/>
        <dbReference type="ChEBI" id="CHEBI:15378"/>
        <dbReference type="ChEBI" id="CHEBI:15379"/>
        <dbReference type="ChEBI" id="CHEBI:15740"/>
        <dbReference type="ChEBI" id="CHEBI:17245"/>
        <dbReference type="ChEBI" id="CHEBI:49016"/>
        <dbReference type="ChEBI" id="CHEBI:49252"/>
        <dbReference type="EC" id="1.13.11.53"/>
    </reaction>
</comment>
<dbReference type="PANTHER" id="PTHR23418">
    <property type="entry name" value="ACIREDUCTONE DIOXYGENASE"/>
    <property type="match status" value="1"/>
</dbReference>
<feature type="binding site" evidence="9">
    <location>
        <position position="103"/>
    </location>
    <ligand>
        <name>Ni(2+)</name>
        <dbReference type="ChEBI" id="CHEBI:49786"/>
    </ligand>
</feature>
<sequence>MTLVQVMADSDSACVRLRTRDVEEIGAELAKRNIVFDRWPASPAVGAATPPGQILTDYADYIAELNADQRYKHIDVARLQPDDDDPGWPESARLARGRFLSEHRHAEDEVRFFVAGRGCFYLHLGPEVVAVVCEGGDLLSVPAGTPHWFDMGMRPDFVVIRFFEGKDGWIGDFTGDGIGERFPTLDELVLT</sequence>
<dbReference type="OrthoDB" id="9795636at2"/>
<dbReference type="SUPFAM" id="SSF51182">
    <property type="entry name" value="RmlC-like cupins"/>
    <property type="match status" value="1"/>
</dbReference>
<dbReference type="EC" id="1.13.11.54" evidence="9"/>
<evidence type="ECO:0000313" key="11">
    <source>
        <dbReference type="Proteomes" id="UP000466396"/>
    </source>
</evidence>
<dbReference type="RefSeq" id="WP_085163181.1">
    <property type="nucleotide sequence ID" value="NZ_AP022581.1"/>
</dbReference>
<feature type="site" description="May play a role in transmitting local conformational changes" evidence="9">
    <location>
        <position position="108"/>
    </location>
</feature>
<keyword evidence="5 9" id="KW-0223">Dioxygenase</keyword>
<dbReference type="HAMAP" id="MF_01682">
    <property type="entry name" value="Salvage_MtnD"/>
    <property type="match status" value="1"/>
</dbReference>
<dbReference type="Proteomes" id="UP000466396">
    <property type="component" value="Chromosome"/>
</dbReference>
<dbReference type="GO" id="GO:0019509">
    <property type="term" value="P:L-methionine salvage from methylthioadenosine"/>
    <property type="evidence" value="ECO:0007669"/>
    <property type="project" value="UniProtKB-UniRule"/>
</dbReference>
<evidence type="ECO:0000256" key="2">
    <source>
        <dbReference type="ARBA" id="ARBA00022596"/>
    </source>
</evidence>
<organism evidence="10 11">
    <name type="scientific">Mycobacterium lacus</name>
    <dbReference type="NCBI Taxonomy" id="169765"/>
    <lineage>
        <taxon>Bacteria</taxon>
        <taxon>Bacillati</taxon>
        <taxon>Actinomycetota</taxon>
        <taxon>Actinomycetes</taxon>
        <taxon>Mycobacteriales</taxon>
        <taxon>Mycobacteriaceae</taxon>
        <taxon>Mycobacterium</taxon>
    </lineage>
</organism>
<dbReference type="PANTHER" id="PTHR23418:SF0">
    <property type="entry name" value="ACIREDUCTONE DIOXYGENASE"/>
    <property type="match status" value="1"/>
</dbReference>
<comment type="function">
    <text evidence="9">Catalyzes 2 different reactions between oxygene and the acireductone 1,2-dihydroxy-3-keto-5-methylthiopentene (DHK-MTPene) depending upon the metal bound in the active site. Fe-containing acireductone dioxygenase (Fe-ARD) produces formate and 2-keto-4-methylthiobutyrate (KMTB), the alpha-ketoacid precursor of methionine in the methionine recycle pathway. Ni-containing acireductone dioxygenase (Ni-ARD) produces methylthiopropionate, carbon monoxide and formate, and does not lie on the methionine recycle pathway.</text>
</comment>
<dbReference type="InterPro" id="IPR023956">
    <property type="entry name" value="ARD_bac"/>
</dbReference>
<comment type="subunit">
    <text evidence="9">Monomer.</text>
</comment>
<keyword evidence="11" id="KW-1185">Reference proteome</keyword>
<feature type="binding site" evidence="9">
    <location>
        <position position="109"/>
    </location>
    <ligand>
        <name>Ni(2+)</name>
        <dbReference type="ChEBI" id="CHEBI:49786"/>
    </ligand>
</feature>
<feature type="binding site" evidence="9">
    <location>
        <position position="105"/>
    </location>
    <ligand>
        <name>Ni(2+)</name>
        <dbReference type="ChEBI" id="CHEBI:49786"/>
    </ligand>
</feature>
<dbReference type="GO" id="GO:0019284">
    <property type="term" value="P:L-methionine salvage from S-adenosylmethionine"/>
    <property type="evidence" value="ECO:0007669"/>
    <property type="project" value="InterPro"/>
</dbReference>
<feature type="binding site" evidence="9">
    <location>
        <position position="105"/>
    </location>
    <ligand>
        <name>Fe(2+)</name>
        <dbReference type="ChEBI" id="CHEBI:29033"/>
    </ligand>
</feature>
<evidence type="ECO:0000256" key="8">
    <source>
        <dbReference type="ARBA" id="ARBA00023167"/>
    </source>
</evidence>
<dbReference type="EC" id="1.13.11.53" evidence="9"/>
<protein>
    <recommendedName>
        <fullName evidence="9">Acireductone dioxygenase</fullName>
    </recommendedName>
    <alternativeName>
        <fullName evidence="9">1,2-dihydroxy-3-keto-5-methylthiopentene dioxygenase</fullName>
        <shortName evidence="9">DHK-MTPene dioxygenase</shortName>
    </alternativeName>
    <alternativeName>
        <fullName evidence="9">Acireductone dioxygenase (Fe(2+)-requiring)</fullName>
        <shortName evidence="9">ARD'</shortName>
        <shortName evidence="9">Fe-ARD</shortName>
        <ecNumber evidence="9">1.13.11.54</ecNumber>
    </alternativeName>
    <alternativeName>
        <fullName evidence="9">Acireductone dioxygenase (Ni(2+)-requiring)</fullName>
        <shortName evidence="9">ARD</shortName>
        <shortName evidence="9">Ni-ARD</shortName>
        <ecNumber evidence="9">1.13.11.53</ecNumber>
    </alternativeName>
</protein>